<keyword evidence="2" id="KW-1185">Reference proteome</keyword>
<gene>
    <name evidence="1" type="ORF">G0Q07_14465</name>
</gene>
<reference evidence="1 2" key="1">
    <citation type="submission" date="2020-02" db="EMBL/GenBank/DDBJ databases">
        <title>Genome sequencing for Draconibacterium sp. strain M1.</title>
        <authorList>
            <person name="Park S.-J."/>
        </authorList>
    </citation>
    <scope>NUCLEOTIDE SEQUENCE [LARGE SCALE GENOMIC DNA]</scope>
    <source>
        <strain evidence="1 2">M1</strain>
    </source>
</reference>
<sequence>MLTQKGKTERAAKIIKENEGADPKFKDSKVKIIENDFEIETYHSEFDKLWKQLEEKDWAYDCIQAIVHVGIYKNDWRLFGQVTMKDLCKPFPFYDLISSRGMLISEPIFMKPFTEKQILDIILGRVKIYIGVDYEKFIEFANFLDIKASWSTSKELHKYLDNKSYNPKEIFSFENKGIKVEILGQQMFLGGGFFMKIIFDQILPSTMLLKYQYQLTKGIEYKKDE</sequence>
<proteinExistence type="predicted"/>
<dbReference type="KEGG" id="drc:G0Q07_14465"/>
<dbReference type="EMBL" id="CP048409">
    <property type="protein sequence ID" value="QIA08848.1"/>
    <property type="molecule type" value="Genomic_DNA"/>
</dbReference>
<evidence type="ECO:0000313" key="2">
    <source>
        <dbReference type="Proteomes" id="UP000474630"/>
    </source>
</evidence>
<dbReference type="AlphaFoldDB" id="A0A6C0RDV7"/>
<dbReference type="Proteomes" id="UP000474630">
    <property type="component" value="Chromosome"/>
</dbReference>
<organism evidence="1 2">
    <name type="scientific">Draconibacterium halophilum</name>
    <dbReference type="NCBI Taxonomy" id="2706887"/>
    <lineage>
        <taxon>Bacteria</taxon>
        <taxon>Pseudomonadati</taxon>
        <taxon>Bacteroidota</taxon>
        <taxon>Bacteroidia</taxon>
        <taxon>Marinilabiliales</taxon>
        <taxon>Prolixibacteraceae</taxon>
        <taxon>Draconibacterium</taxon>
    </lineage>
</organism>
<dbReference type="RefSeq" id="WP_163347358.1">
    <property type="nucleotide sequence ID" value="NZ_CP048409.1"/>
</dbReference>
<name>A0A6C0RDV7_9BACT</name>
<protein>
    <submittedName>
        <fullName evidence="1">Uncharacterized protein</fullName>
    </submittedName>
</protein>
<accession>A0A6C0RDV7</accession>
<evidence type="ECO:0000313" key="1">
    <source>
        <dbReference type="EMBL" id="QIA08848.1"/>
    </source>
</evidence>